<keyword evidence="2" id="KW-1185">Reference proteome</keyword>
<dbReference type="GeneID" id="24112022"/>
<organism evidence="1 2">
    <name type="scientific">Pseudozyma hubeiensis (strain SY62)</name>
    <name type="common">Yeast</name>
    <dbReference type="NCBI Taxonomy" id="1305764"/>
    <lineage>
        <taxon>Eukaryota</taxon>
        <taxon>Fungi</taxon>
        <taxon>Dikarya</taxon>
        <taxon>Basidiomycota</taxon>
        <taxon>Ustilaginomycotina</taxon>
        <taxon>Ustilaginomycetes</taxon>
        <taxon>Ustilaginales</taxon>
        <taxon>Ustilaginaceae</taxon>
        <taxon>Pseudozyma</taxon>
    </lineage>
</organism>
<evidence type="ECO:0000313" key="2">
    <source>
        <dbReference type="Proteomes" id="UP000014071"/>
    </source>
</evidence>
<dbReference type="AlphaFoldDB" id="R9PCR1"/>
<dbReference type="Proteomes" id="UP000014071">
    <property type="component" value="Unassembled WGS sequence"/>
</dbReference>
<reference evidence="2" key="1">
    <citation type="journal article" date="2013" name="Genome Announc.">
        <title>Draft genome sequence of the basidiomycetous yeast-like fungus Pseudozyma hubeiensis SY62, which produces an abundant amount of the biosurfactant mannosylerythritol lipids.</title>
        <authorList>
            <person name="Konishi M."/>
            <person name="Hatada Y."/>
            <person name="Horiuchi J."/>
        </authorList>
    </citation>
    <scope>NUCLEOTIDE SEQUENCE [LARGE SCALE GENOMIC DNA]</scope>
    <source>
        <strain evidence="2">SY62</strain>
    </source>
</reference>
<dbReference type="HOGENOM" id="CLU_2655562_0_0_1"/>
<dbReference type="EMBL" id="DF238824">
    <property type="protein sequence ID" value="GAC99156.1"/>
    <property type="molecule type" value="Genomic_DNA"/>
</dbReference>
<sequence>MRIGLARMLRVVLGDRTEAEGVRQVTVTIFNGSDVALTTLLLDLFRSGNGFRYRMRELGLTDTTNCVAKVATVART</sequence>
<dbReference type="RefSeq" id="XP_012192743.1">
    <property type="nucleotide sequence ID" value="XM_012337353.1"/>
</dbReference>
<proteinExistence type="predicted"/>
<gene>
    <name evidence="1" type="ORF">PHSY_006755</name>
</gene>
<name>R9PCR1_PSEHS</name>
<protein>
    <submittedName>
        <fullName evidence="1">Uncharacterized protein</fullName>
    </submittedName>
</protein>
<accession>R9PCR1</accession>
<evidence type="ECO:0000313" key="1">
    <source>
        <dbReference type="EMBL" id="GAC99156.1"/>
    </source>
</evidence>